<dbReference type="Gene3D" id="3.90.79.10">
    <property type="entry name" value="Nucleoside Triphosphate Pyrophosphohydrolase"/>
    <property type="match status" value="1"/>
</dbReference>
<evidence type="ECO:0000256" key="6">
    <source>
        <dbReference type="RuleBase" id="RU003476"/>
    </source>
</evidence>
<evidence type="ECO:0000256" key="5">
    <source>
        <dbReference type="ARBA" id="ARBA00032644"/>
    </source>
</evidence>
<gene>
    <name evidence="8" type="ORF">FJO69_02285</name>
</gene>
<dbReference type="CDD" id="cd03428">
    <property type="entry name" value="NUDIX_Ap4A_Nudt2"/>
    <property type="match status" value="1"/>
</dbReference>
<comment type="similarity">
    <text evidence="1 6">Belongs to the Nudix hydrolase family.</text>
</comment>
<dbReference type="InterPro" id="IPR051325">
    <property type="entry name" value="Nudix_hydrolase_domain"/>
</dbReference>
<dbReference type="InterPro" id="IPR020476">
    <property type="entry name" value="Nudix_hydrolase"/>
</dbReference>
<dbReference type="GO" id="GO:0006167">
    <property type="term" value="P:AMP biosynthetic process"/>
    <property type="evidence" value="ECO:0007669"/>
    <property type="project" value="TreeGrafter"/>
</dbReference>
<dbReference type="EMBL" id="VFSS01000007">
    <property type="protein sequence ID" value="TPE57220.1"/>
    <property type="molecule type" value="Genomic_DNA"/>
</dbReference>
<dbReference type="InterPro" id="IPR003565">
    <property type="entry name" value="Tetra_PHTase"/>
</dbReference>
<feature type="domain" description="Nudix hydrolase" evidence="7">
    <location>
        <begin position="2"/>
        <end position="131"/>
    </location>
</feature>
<dbReference type="InterPro" id="IPR000086">
    <property type="entry name" value="NUDIX_hydrolase_dom"/>
</dbReference>
<organism evidence="8 9">
    <name type="scientific">[Mycoplasma] falconis</name>
    <dbReference type="NCBI Taxonomy" id="92403"/>
    <lineage>
        <taxon>Bacteria</taxon>
        <taxon>Bacillati</taxon>
        <taxon>Mycoplasmatota</taxon>
        <taxon>Mycoplasmoidales</taxon>
        <taxon>Metamycoplasmataceae</taxon>
        <taxon>Metamycoplasma</taxon>
    </lineage>
</organism>
<dbReference type="PROSITE" id="PS00893">
    <property type="entry name" value="NUDIX_BOX"/>
    <property type="match status" value="1"/>
</dbReference>
<keyword evidence="9" id="KW-1185">Reference proteome</keyword>
<dbReference type="GO" id="GO:0000166">
    <property type="term" value="F:nucleotide binding"/>
    <property type="evidence" value="ECO:0007669"/>
    <property type="project" value="UniProtKB-KW"/>
</dbReference>
<evidence type="ECO:0000259" key="7">
    <source>
        <dbReference type="PROSITE" id="PS51462"/>
    </source>
</evidence>
<evidence type="ECO:0000256" key="1">
    <source>
        <dbReference type="ARBA" id="ARBA00005582"/>
    </source>
</evidence>
<comment type="caution">
    <text evidence="8">The sequence shown here is derived from an EMBL/GenBank/DDBJ whole genome shotgun (WGS) entry which is preliminary data.</text>
</comment>
<dbReference type="PROSITE" id="PS51462">
    <property type="entry name" value="NUDIX"/>
    <property type="match status" value="1"/>
</dbReference>
<proteinExistence type="inferred from homology"/>
<evidence type="ECO:0000313" key="8">
    <source>
        <dbReference type="EMBL" id="TPE57220.1"/>
    </source>
</evidence>
<dbReference type="Pfam" id="PF00293">
    <property type="entry name" value="NUDIX"/>
    <property type="match status" value="1"/>
</dbReference>
<sequence length="143" mass="16916">MIREQSCGALVFRYVNDKLCVLIVEQRAGHWGFPKGHTEKGETQQMTAIREVKEETNIDIKIIDGFKRTNEYSPFFKAWKKVHYFIGIPKTFELIKQDEEINVVTWEPIVDAKLYRLSYDNDIKILDEAINYITENNLFHLFK</sequence>
<dbReference type="AlphaFoldDB" id="A0A501X9M2"/>
<dbReference type="PRINTS" id="PR00502">
    <property type="entry name" value="NUDIXFAMILY"/>
</dbReference>
<evidence type="ECO:0000256" key="4">
    <source>
        <dbReference type="ARBA" id="ARBA00022801"/>
    </source>
</evidence>
<dbReference type="OrthoDB" id="9816289at2"/>
<dbReference type="PANTHER" id="PTHR21340">
    <property type="entry name" value="DIADENOSINE 5,5-P1,P4-TETRAPHOSPHATE PYROPHOSPHOHYDROLASE MUTT"/>
    <property type="match status" value="1"/>
</dbReference>
<accession>A0A501X9M2</accession>
<protein>
    <recommendedName>
        <fullName evidence="2">Bis(5'-nucleosyl)-tetraphosphatase [asymmetrical]</fullName>
    </recommendedName>
    <alternativeName>
        <fullName evidence="5">Diadenosine 5',5'''-P1,P4-tetraphosphate asymmetrical hydrolase</fullName>
    </alternativeName>
</protein>
<reference evidence="8 9" key="1">
    <citation type="submission" date="2019-06" db="EMBL/GenBank/DDBJ databases">
        <title>Mycoplasma falconis type strain whole genome sequence.</title>
        <authorList>
            <person name="Spergser J."/>
        </authorList>
    </citation>
    <scope>NUCLEOTIDE SEQUENCE [LARGE SCALE GENOMIC DNA]</scope>
    <source>
        <strain evidence="8 9">ATCC 51372</strain>
    </source>
</reference>
<dbReference type="InterPro" id="IPR015797">
    <property type="entry name" value="NUDIX_hydrolase-like_dom_sf"/>
</dbReference>
<dbReference type="InterPro" id="IPR020084">
    <property type="entry name" value="NUDIX_hydrolase_CS"/>
</dbReference>
<dbReference type="Proteomes" id="UP000319776">
    <property type="component" value="Unassembled WGS sequence"/>
</dbReference>
<dbReference type="GO" id="GO:0006754">
    <property type="term" value="P:ATP biosynthetic process"/>
    <property type="evidence" value="ECO:0007669"/>
    <property type="project" value="TreeGrafter"/>
</dbReference>
<keyword evidence="4 6" id="KW-0378">Hydrolase</keyword>
<keyword evidence="3" id="KW-0547">Nucleotide-binding</keyword>
<dbReference type="SUPFAM" id="SSF55811">
    <property type="entry name" value="Nudix"/>
    <property type="match status" value="1"/>
</dbReference>
<evidence type="ECO:0000256" key="2">
    <source>
        <dbReference type="ARBA" id="ARBA00018911"/>
    </source>
</evidence>
<dbReference type="GO" id="GO:0004081">
    <property type="term" value="F:bis(5'-nucleosyl)-tetraphosphatase (asymmetrical) activity"/>
    <property type="evidence" value="ECO:0007669"/>
    <property type="project" value="TreeGrafter"/>
</dbReference>
<evidence type="ECO:0000313" key="9">
    <source>
        <dbReference type="Proteomes" id="UP000319776"/>
    </source>
</evidence>
<dbReference type="PANTHER" id="PTHR21340:SF0">
    <property type="entry name" value="BIS(5'-NUCLEOSYL)-TETRAPHOSPHATASE [ASYMMETRICAL]"/>
    <property type="match status" value="1"/>
</dbReference>
<name>A0A501X9M2_9BACT</name>
<evidence type="ECO:0000256" key="3">
    <source>
        <dbReference type="ARBA" id="ARBA00022741"/>
    </source>
</evidence>
<dbReference type="RefSeq" id="WP_140781429.1">
    <property type="nucleotide sequence ID" value="NZ_VFSS01000007.1"/>
</dbReference>